<accession>A0A563EY73</accession>
<reference evidence="1 2" key="1">
    <citation type="submission" date="2019-07" db="EMBL/GenBank/DDBJ databases">
        <title>Lentzea xizangensis sp. nov., isolated from Qinghai-Tibetan Plateau Soils.</title>
        <authorList>
            <person name="Huang J."/>
        </authorList>
    </citation>
    <scope>NUCLEOTIDE SEQUENCE [LARGE SCALE GENOMIC DNA]</scope>
    <source>
        <strain evidence="1 2">FXJ1.1311</strain>
    </source>
</reference>
<evidence type="ECO:0000313" key="2">
    <source>
        <dbReference type="Proteomes" id="UP000316639"/>
    </source>
</evidence>
<comment type="caution">
    <text evidence="1">The sequence shown here is derived from an EMBL/GenBank/DDBJ whole genome shotgun (WGS) entry which is preliminary data.</text>
</comment>
<name>A0A563EY73_9PSEU</name>
<dbReference type="Proteomes" id="UP000316639">
    <property type="component" value="Unassembled WGS sequence"/>
</dbReference>
<sequence>MMCRTLATLVGSGTHDGNPISMVKPPAVESIHASIAPADTLLAERRALYSLAVELLCPDMGDSEVADEVLDSPLVRFHIGEALAGRADITLGELTACLEAPGTTRSAHGLPVIADARAHEPLAPLLRTIETQPGLRLLTDGPRFEQAYSIVEQGVLLALKVSPGLIEDLLAHVNLFAVLDPDTSHGLASASSRWFPGIVLIDAPATPIEVAEGLVHEAAHQKFFDFAITRQFLGAKSDTAEQFVTSWSKKSWPMEQTVAAWHAYSLMYRFAMDAGVAEGHCEVSAASLLPKAGERAAEIGNWLVAHAEYLENDARTLLAGLLETVEPLGFSSTRSTQAITGRLRLAPDVRVAARKQRGQRIVVATASIPPELYWVDPDAADSLQLIKDEADGLEVDDLVDRLAAQWGVVPEFARPRVSTGLQALLDAALIH</sequence>
<dbReference type="OrthoDB" id="6026908at2"/>
<dbReference type="NCBIfam" id="TIGR04267">
    <property type="entry name" value="mod_HExxH"/>
    <property type="match status" value="1"/>
</dbReference>
<dbReference type="InterPro" id="IPR026337">
    <property type="entry name" value="AKG_HExxH"/>
</dbReference>
<dbReference type="AlphaFoldDB" id="A0A563EY73"/>
<proteinExistence type="predicted"/>
<keyword evidence="2" id="KW-1185">Reference proteome</keyword>
<gene>
    <name evidence="1" type="ORF">FKR81_10105</name>
</gene>
<dbReference type="EMBL" id="VOBR01000005">
    <property type="protein sequence ID" value="TWP52646.1"/>
    <property type="molecule type" value="Genomic_DNA"/>
</dbReference>
<protein>
    <submittedName>
        <fullName evidence="1">HEXXH motif domain-containing protein</fullName>
    </submittedName>
</protein>
<organism evidence="1 2">
    <name type="scientific">Lentzea tibetensis</name>
    <dbReference type="NCBI Taxonomy" id="2591470"/>
    <lineage>
        <taxon>Bacteria</taxon>
        <taxon>Bacillati</taxon>
        <taxon>Actinomycetota</taxon>
        <taxon>Actinomycetes</taxon>
        <taxon>Pseudonocardiales</taxon>
        <taxon>Pseudonocardiaceae</taxon>
        <taxon>Lentzea</taxon>
    </lineage>
</organism>
<evidence type="ECO:0000313" key="1">
    <source>
        <dbReference type="EMBL" id="TWP52646.1"/>
    </source>
</evidence>